<dbReference type="InterPro" id="IPR026902">
    <property type="entry name" value="RnfC_N"/>
</dbReference>
<dbReference type="Pfam" id="PF13375">
    <property type="entry name" value="RnfC_N"/>
    <property type="match status" value="1"/>
</dbReference>
<dbReference type="InterPro" id="IPR011538">
    <property type="entry name" value="Nuo51_FMN-bd"/>
</dbReference>
<name>C6LEW4_9FIRM</name>
<keyword evidence="2" id="KW-0004">4Fe-4S</keyword>
<dbReference type="InterPro" id="IPR037225">
    <property type="entry name" value="Nuo51_FMN-bd_sf"/>
</dbReference>
<dbReference type="Pfam" id="PF01512">
    <property type="entry name" value="Complex1_51K"/>
    <property type="match status" value="1"/>
</dbReference>
<dbReference type="OrthoDB" id="9767754at2"/>
<dbReference type="InterPro" id="IPR010208">
    <property type="entry name" value="Ion_transpt_RnfC/RsxC"/>
</dbReference>
<evidence type="ECO:0000256" key="5">
    <source>
        <dbReference type="ARBA" id="ARBA00022982"/>
    </source>
</evidence>
<evidence type="ECO:0000313" key="9">
    <source>
        <dbReference type="EMBL" id="EET60703.1"/>
    </source>
</evidence>
<evidence type="ECO:0000256" key="2">
    <source>
        <dbReference type="ARBA" id="ARBA00022485"/>
    </source>
</evidence>
<dbReference type="Pfam" id="PF13534">
    <property type="entry name" value="Fer4_17"/>
    <property type="match status" value="1"/>
</dbReference>
<organism evidence="9 10">
    <name type="scientific">Marvinbryantia formatexigens DSM 14469</name>
    <dbReference type="NCBI Taxonomy" id="478749"/>
    <lineage>
        <taxon>Bacteria</taxon>
        <taxon>Bacillati</taxon>
        <taxon>Bacillota</taxon>
        <taxon>Clostridia</taxon>
        <taxon>Lachnospirales</taxon>
        <taxon>Lachnospiraceae</taxon>
        <taxon>Marvinbryantia</taxon>
    </lineage>
</organism>
<dbReference type="RefSeq" id="WP_006861957.1">
    <property type="nucleotide sequence ID" value="NZ_ACCL02000009.1"/>
</dbReference>
<dbReference type="GO" id="GO:0009055">
    <property type="term" value="F:electron transfer activity"/>
    <property type="evidence" value="ECO:0007669"/>
    <property type="project" value="InterPro"/>
</dbReference>
<keyword evidence="5" id="KW-0249">Electron transport</keyword>
<keyword evidence="7" id="KW-0411">Iron-sulfur</keyword>
<evidence type="ECO:0000259" key="8">
    <source>
        <dbReference type="PROSITE" id="PS51379"/>
    </source>
</evidence>
<dbReference type="GO" id="GO:0051539">
    <property type="term" value="F:4 iron, 4 sulfur cluster binding"/>
    <property type="evidence" value="ECO:0007669"/>
    <property type="project" value="UniProtKB-KW"/>
</dbReference>
<dbReference type="SUPFAM" id="SSF142984">
    <property type="entry name" value="Nqo1 middle domain-like"/>
    <property type="match status" value="1"/>
</dbReference>
<keyword evidence="6" id="KW-0408">Iron</keyword>
<dbReference type="PROSITE" id="PS51379">
    <property type="entry name" value="4FE4S_FER_2"/>
    <property type="match status" value="2"/>
</dbReference>
<evidence type="ECO:0000256" key="4">
    <source>
        <dbReference type="ARBA" id="ARBA00022737"/>
    </source>
</evidence>
<feature type="domain" description="4Fe-4S ferredoxin-type" evidence="8">
    <location>
        <begin position="245"/>
        <end position="277"/>
    </location>
</feature>
<dbReference type="eggNOG" id="COG4656">
    <property type="taxonomic scope" value="Bacteria"/>
</dbReference>
<dbReference type="AlphaFoldDB" id="C6LEW4"/>
<dbReference type="InterPro" id="IPR017900">
    <property type="entry name" value="4Fe4S_Fe_S_CS"/>
</dbReference>
<evidence type="ECO:0000313" key="10">
    <source>
        <dbReference type="Proteomes" id="UP000005561"/>
    </source>
</evidence>
<evidence type="ECO:0000256" key="7">
    <source>
        <dbReference type="ARBA" id="ARBA00023014"/>
    </source>
</evidence>
<gene>
    <name evidence="9" type="ORF">BRYFOR_07165</name>
</gene>
<dbReference type="PANTHER" id="PTHR43034:SF2">
    <property type="entry name" value="ION-TRANSLOCATING OXIDOREDUCTASE COMPLEX SUBUNIT C"/>
    <property type="match status" value="1"/>
</dbReference>
<dbReference type="InterPro" id="IPR017896">
    <property type="entry name" value="4Fe4S_Fe-S-bd"/>
</dbReference>
<keyword evidence="3" id="KW-0479">Metal-binding</keyword>
<reference evidence="9" key="1">
    <citation type="submission" date="2009-07" db="EMBL/GenBank/DDBJ databases">
        <authorList>
            <person name="Weinstock G."/>
            <person name="Sodergren E."/>
            <person name="Clifton S."/>
            <person name="Fulton L."/>
            <person name="Fulton B."/>
            <person name="Courtney L."/>
            <person name="Fronick C."/>
            <person name="Harrison M."/>
            <person name="Strong C."/>
            <person name="Farmer C."/>
            <person name="Delahaunty K."/>
            <person name="Markovic C."/>
            <person name="Hall O."/>
            <person name="Minx P."/>
            <person name="Tomlinson C."/>
            <person name="Mitreva M."/>
            <person name="Nelson J."/>
            <person name="Hou S."/>
            <person name="Wollam A."/>
            <person name="Pepin K.H."/>
            <person name="Johnson M."/>
            <person name="Bhonagiri V."/>
            <person name="Nash W.E."/>
            <person name="Warren W."/>
            <person name="Chinwalla A."/>
            <person name="Mardis E.R."/>
            <person name="Wilson R.K."/>
        </authorList>
    </citation>
    <scope>NUCLEOTIDE SEQUENCE [LARGE SCALE GENOMIC DNA]</scope>
    <source>
        <strain evidence="9">DSM 14469</strain>
    </source>
</reference>
<dbReference type="Gene3D" id="1.10.1060.10">
    <property type="entry name" value="Alpha-helical ferredoxin"/>
    <property type="match status" value="1"/>
</dbReference>
<feature type="domain" description="4Fe-4S ferredoxin-type" evidence="8">
    <location>
        <begin position="296"/>
        <end position="327"/>
    </location>
</feature>
<dbReference type="Gene3D" id="3.40.50.11540">
    <property type="entry name" value="NADH-ubiquinone oxidoreductase 51kDa subunit"/>
    <property type="match status" value="1"/>
</dbReference>
<accession>C6LEW4</accession>
<dbReference type="PIRSF" id="PIRSF036408">
    <property type="entry name" value="PduS_prd"/>
    <property type="match status" value="1"/>
</dbReference>
<dbReference type="SUPFAM" id="SSF142019">
    <property type="entry name" value="Nqo1 FMN-binding domain-like"/>
    <property type="match status" value="1"/>
</dbReference>
<dbReference type="InterPro" id="IPR009051">
    <property type="entry name" value="Helical_ferredxn"/>
</dbReference>
<dbReference type="PANTHER" id="PTHR43034">
    <property type="entry name" value="ION-TRANSLOCATING OXIDOREDUCTASE COMPLEX SUBUNIT C"/>
    <property type="match status" value="1"/>
</dbReference>
<dbReference type="PROSITE" id="PS00198">
    <property type="entry name" value="4FE4S_FER_1"/>
    <property type="match status" value="1"/>
</dbReference>
<keyword evidence="4" id="KW-0677">Repeat</keyword>
<dbReference type="Proteomes" id="UP000005561">
    <property type="component" value="Unassembled WGS sequence"/>
</dbReference>
<sequence length="449" mass="49501">MNLIETVKAAGVVGAGGAGFPTHVKLNTKVEYFIVNAAECEPLIETDKYLCRTWAERIVRTIPVIADFLGASKKVIALKAKYEREIAALKQAVETCGSDVEIFGLGYFYPAGDEQTLIQQVTGRSVPERGLPSDVGCVVDNVGTVLNIADALEGKPVTEKYLSVVGEVRQTLLLRVPVGTPVLECVKEAQPLISDYALIMGGPMMGKQLTERTAMEAAVVTKTTGNIMVLPKEHYLFKRAALPMETIKRQTRSACIQCRMCTDLCPRYLIGHQMRPNLVMRNLWREETAKDDEEFLKMFGDAANCCSCGVCEMFACPMGLSPRKVNEYMKGELRKRGIQVPKNPEAHAREFVDERKTPTNRLVARLDLSKYYGKHPQECRELYPETVFIPFSQHIGKPAETVKKAGDTVARGELLAAAAEGLSANIHSSVDGVVEEITEKGARIRCGKE</sequence>
<dbReference type="GO" id="GO:0016020">
    <property type="term" value="C:membrane"/>
    <property type="evidence" value="ECO:0007669"/>
    <property type="project" value="InterPro"/>
</dbReference>
<dbReference type="GO" id="GO:0046872">
    <property type="term" value="F:metal ion binding"/>
    <property type="evidence" value="ECO:0007669"/>
    <property type="project" value="UniProtKB-KW"/>
</dbReference>
<evidence type="ECO:0000256" key="3">
    <source>
        <dbReference type="ARBA" id="ARBA00022723"/>
    </source>
</evidence>
<comment type="caution">
    <text evidence="9">The sequence shown here is derived from an EMBL/GenBank/DDBJ whole genome shotgun (WGS) entry which is preliminary data.</text>
</comment>
<evidence type="ECO:0000256" key="1">
    <source>
        <dbReference type="ARBA" id="ARBA00022448"/>
    </source>
</evidence>
<dbReference type="EMBL" id="ACCL02000009">
    <property type="protein sequence ID" value="EET60703.1"/>
    <property type="molecule type" value="Genomic_DNA"/>
</dbReference>
<dbReference type="InterPro" id="IPR017054">
    <property type="entry name" value="PduS"/>
</dbReference>
<keyword evidence="10" id="KW-1185">Reference proteome</keyword>
<keyword evidence="1" id="KW-0813">Transport</keyword>
<dbReference type="SUPFAM" id="SSF46548">
    <property type="entry name" value="alpha-helical ferredoxin"/>
    <property type="match status" value="1"/>
</dbReference>
<evidence type="ECO:0000256" key="6">
    <source>
        <dbReference type="ARBA" id="ARBA00023004"/>
    </source>
</evidence>
<protein>
    <submittedName>
        <fullName evidence="9">Respiratory-chain NADH dehydrogenase 51 Kd subunit</fullName>
    </submittedName>
</protein>
<proteinExistence type="predicted"/>
<dbReference type="STRING" id="168384.SAMN05660368_02409"/>